<accession>A0A7J7DVU6</accession>
<dbReference type="InterPro" id="IPR013783">
    <property type="entry name" value="Ig-like_fold"/>
</dbReference>
<dbReference type="InterPro" id="IPR014756">
    <property type="entry name" value="Ig_E-set"/>
</dbReference>
<organism evidence="4 5">
    <name type="scientific">Tripterygium wilfordii</name>
    <name type="common">Thunder God vine</name>
    <dbReference type="NCBI Taxonomy" id="458696"/>
    <lineage>
        <taxon>Eukaryota</taxon>
        <taxon>Viridiplantae</taxon>
        <taxon>Streptophyta</taxon>
        <taxon>Embryophyta</taxon>
        <taxon>Tracheophyta</taxon>
        <taxon>Spermatophyta</taxon>
        <taxon>Magnoliopsida</taxon>
        <taxon>eudicotyledons</taxon>
        <taxon>Gunneridae</taxon>
        <taxon>Pentapetalae</taxon>
        <taxon>rosids</taxon>
        <taxon>fabids</taxon>
        <taxon>Celastrales</taxon>
        <taxon>Celastraceae</taxon>
        <taxon>Tripterygium</taxon>
    </lineage>
</organism>
<comment type="caution">
    <text evidence="4">The sequence shown here is derived from an EMBL/GenBank/DDBJ whole genome shotgun (WGS) entry which is preliminary data.</text>
</comment>
<proteinExistence type="predicted"/>
<dbReference type="PANTHER" id="PTHR47434:SF2">
    <property type="entry name" value="PROTEIN PTST HOMOLOG 3, CHLOROPLASTIC"/>
    <property type="match status" value="1"/>
</dbReference>
<dbReference type="Pfam" id="PF16561">
    <property type="entry name" value="AMPK1_CBM"/>
    <property type="match status" value="1"/>
</dbReference>
<dbReference type="CDD" id="cd02859">
    <property type="entry name" value="E_set_AMPKbeta_like_N"/>
    <property type="match status" value="1"/>
</dbReference>
<feature type="compositionally biased region" description="Basic and acidic residues" evidence="2">
    <location>
        <begin position="155"/>
        <end position="188"/>
    </location>
</feature>
<evidence type="ECO:0000256" key="2">
    <source>
        <dbReference type="SAM" id="MobiDB-lite"/>
    </source>
</evidence>
<evidence type="ECO:0000313" key="4">
    <source>
        <dbReference type="EMBL" id="KAF5750419.1"/>
    </source>
</evidence>
<dbReference type="EMBL" id="JAAARO010000003">
    <property type="protein sequence ID" value="KAF5750419.1"/>
    <property type="molecule type" value="Genomic_DNA"/>
</dbReference>
<feature type="region of interest" description="Disordered" evidence="2">
    <location>
        <begin position="155"/>
        <end position="194"/>
    </location>
</feature>
<evidence type="ECO:0000256" key="1">
    <source>
        <dbReference type="SAM" id="Coils"/>
    </source>
</evidence>
<keyword evidence="1" id="KW-0175">Coiled coil</keyword>
<dbReference type="AlphaFoldDB" id="A0A7J7DVU6"/>
<dbReference type="SUPFAM" id="SSF81296">
    <property type="entry name" value="E set domains"/>
    <property type="match status" value="1"/>
</dbReference>
<dbReference type="PANTHER" id="PTHR47434">
    <property type="entry name" value="PROTEIN PTST HOMOLOG 3, CHLOROPLASTIC"/>
    <property type="match status" value="1"/>
</dbReference>
<evidence type="ECO:0000259" key="3">
    <source>
        <dbReference type="Pfam" id="PF16561"/>
    </source>
</evidence>
<dbReference type="GO" id="GO:0009507">
    <property type="term" value="C:chloroplast"/>
    <property type="evidence" value="ECO:0007669"/>
    <property type="project" value="UniProtKB-ARBA"/>
</dbReference>
<feature type="domain" description="AMP-activated protein kinase glycogen-binding" evidence="3">
    <location>
        <begin position="305"/>
        <end position="394"/>
    </location>
</feature>
<keyword evidence="5" id="KW-1185">Reference proteome</keyword>
<dbReference type="InterPro" id="IPR032640">
    <property type="entry name" value="AMPK1_CBM"/>
</dbReference>
<dbReference type="Gene3D" id="2.60.40.10">
    <property type="entry name" value="Immunoglobulins"/>
    <property type="match status" value="1"/>
</dbReference>
<evidence type="ECO:0000313" key="5">
    <source>
        <dbReference type="Proteomes" id="UP000593562"/>
    </source>
</evidence>
<reference evidence="4 5" key="1">
    <citation type="journal article" date="2020" name="Nat. Commun.">
        <title>Genome of Tripterygium wilfordii and identification of cytochrome P450 involved in triptolide biosynthesis.</title>
        <authorList>
            <person name="Tu L."/>
            <person name="Su P."/>
            <person name="Zhang Z."/>
            <person name="Gao L."/>
            <person name="Wang J."/>
            <person name="Hu T."/>
            <person name="Zhou J."/>
            <person name="Zhang Y."/>
            <person name="Zhao Y."/>
            <person name="Liu Y."/>
            <person name="Song Y."/>
            <person name="Tong Y."/>
            <person name="Lu Y."/>
            <person name="Yang J."/>
            <person name="Xu C."/>
            <person name="Jia M."/>
            <person name="Peters R.J."/>
            <person name="Huang L."/>
            <person name="Gao W."/>
        </authorList>
    </citation>
    <scope>NUCLEOTIDE SEQUENCE [LARGE SCALE GENOMIC DNA]</scope>
    <source>
        <strain evidence="5">cv. XIE 37</strain>
        <tissue evidence="4">Leaf</tissue>
    </source>
</reference>
<gene>
    <name evidence="4" type="ORF">HS088_TW03G00755</name>
</gene>
<protein>
    <recommendedName>
        <fullName evidence="3">AMP-activated protein kinase glycogen-binding domain-containing protein</fullName>
    </recommendedName>
</protein>
<dbReference type="InParanoid" id="A0A7J7DVU6"/>
<feature type="coiled-coil region" evidence="1">
    <location>
        <begin position="239"/>
        <end position="266"/>
    </location>
</feature>
<sequence>MISNSFSHFPSFCLICPCKYQHHQPLQRHLCWNTASQNRPPVHFTIRASSIENSSSRRGRKVKSNAELCDEIREFVIAAGFPVGHVPSMKELSEHGRNDLANIVRRRGYKLVRELLANSIQTDVVKSNTDAISTEKQDETDNHEDKLADNIDGLLKDSGAEESTRVEESAKEMERLSKVPSEKNAKDAHSRRHVALASKESTLTMRDDRSSTEGLQEPAVYTDQALDVETSKRDNQTEIDRLKFMLHQKELELSMLKEQIEKEKLAFTVLQAHAETEINKAQKLIPDKDAELHSAEEGLSGLEEVEIHYCGDGEIVEVTGSFNGWHHRIKMDPQLSSSIMDPIRSRTFRVWSTVLWLYPGIYEIKFVVDGQWKVDPQRESATKDGICNNILRVKR</sequence>
<dbReference type="Proteomes" id="UP000593562">
    <property type="component" value="Unassembled WGS sequence"/>
</dbReference>
<name>A0A7J7DVU6_TRIWF</name>